<feature type="chain" id="PRO_5046553630" description="Lipoprotein" evidence="1">
    <location>
        <begin position="24"/>
        <end position="108"/>
    </location>
</feature>
<reference evidence="2 3" key="1">
    <citation type="submission" date="2024-03" db="EMBL/GenBank/DDBJ databases">
        <title>Human intestinal bacterial collection.</title>
        <authorList>
            <person name="Pauvert C."/>
            <person name="Hitch T.C.A."/>
            <person name="Clavel T."/>
        </authorList>
    </citation>
    <scope>NUCLEOTIDE SEQUENCE [LARGE SCALE GENOMIC DNA]</scope>
    <source>
        <strain evidence="2 3">CLA-JM-H11</strain>
    </source>
</reference>
<dbReference type="RefSeq" id="WP_349214071.1">
    <property type="nucleotide sequence ID" value="NZ_JBBMFA010000018.1"/>
</dbReference>
<evidence type="ECO:0000313" key="2">
    <source>
        <dbReference type="EMBL" id="MEQ2518915.1"/>
    </source>
</evidence>
<comment type="caution">
    <text evidence="2">The sequence shown here is derived from an EMBL/GenBank/DDBJ whole genome shotgun (WGS) entry which is preliminary data.</text>
</comment>
<evidence type="ECO:0000256" key="1">
    <source>
        <dbReference type="SAM" id="SignalP"/>
    </source>
</evidence>
<name>A0ABV1GAT0_9FIRM</name>
<sequence>MKKSRKVFFVLLSAVLLTVPAFADSNEVILRRGVACMNCDRGSMIPITRMEDEIFAGPCQHNHPGYQDFLVTTHKRQYQECNNCGVVYLVSDTITARNFYCGWETGLG</sequence>
<protein>
    <recommendedName>
        <fullName evidence="4">Lipoprotein</fullName>
    </recommendedName>
</protein>
<keyword evidence="3" id="KW-1185">Reference proteome</keyword>
<gene>
    <name evidence="2" type="ORF">WMO24_00425</name>
</gene>
<proteinExistence type="predicted"/>
<organism evidence="2 3">
    <name type="scientific">Ruthenibacterium intestinale</name>
    <dbReference type="NCBI Taxonomy" id="3133163"/>
    <lineage>
        <taxon>Bacteria</taxon>
        <taxon>Bacillati</taxon>
        <taxon>Bacillota</taxon>
        <taxon>Clostridia</taxon>
        <taxon>Eubacteriales</taxon>
        <taxon>Oscillospiraceae</taxon>
        <taxon>Ruthenibacterium</taxon>
    </lineage>
</organism>
<feature type="signal peptide" evidence="1">
    <location>
        <begin position="1"/>
        <end position="23"/>
    </location>
</feature>
<evidence type="ECO:0008006" key="4">
    <source>
        <dbReference type="Google" id="ProtNLM"/>
    </source>
</evidence>
<evidence type="ECO:0000313" key="3">
    <source>
        <dbReference type="Proteomes" id="UP001477672"/>
    </source>
</evidence>
<dbReference type="EMBL" id="JBBMFA010000018">
    <property type="protein sequence ID" value="MEQ2518915.1"/>
    <property type="molecule type" value="Genomic_DNA"/>
</dbReference>
<dbReference type="Proteomes" id="UP001477672">
    <property type="component" value="Unassembled WGS sequence"/>
</dbReference>
<accession>A0ABV1GAT0</accession>
<keyword evidence="1" id="KW-0732">Signal</keyword>